<dbReference type="CDD" id="cd00170">
    <property type="entry name" value="SEC14"/>
    <property type="match status" value="1"/>
</dbReference>
<name>A0A8J9Y3N0_9NEOP</name>
<evidence type="ECO:0000313" key="3">
    <source>
        <dbReference type="Proteomes" id="UP000838878"/>
    </source>
</evidence>
<dbReference type="PROSITE" id="PS50191">
    <property type="entry name" value="CRAL_TRIO"/>
    <property type="match status" value="1"/>
</dbReference>
<feature type="non-terminal residue" evidence="2">
    <location>
        <position position="309"/>
    </location>
</feature>
<sequence length="309" mass="36079">MEFIPKNSILEFNPDTLQSLRKQYDLDKPGRIAEAINLLEEWIKKQPHFVVKSFTRDYLERTIIISKGSVERAKMKLDRICTARTLYPYFFGVPNVKEVELLKVIIGAFMPKLTKEHYRIYTLNNQAKAYPKGYREIYQYFFMQCEYIQTYDYCNGLLLFIDYRDADLMEALKAFTLSDMRNAVNIIKEGYGMRIKGIHLLSESKAIDAIVVVLKQAFSAKVASRIVVHKTLDTLYEYIPKHMLPKDYGGDEKPLIELHEQFLDVLTSKEFTDYLTEMNKACTNEELRMVTDEERFMGVPGSFRSLSVD</sequence>
<dbReference type="GO" id="GO:0016020">
    <property type="term" value="C:membrane"/>
    <property type="evidence" value="ECO:0007669"/>
    <property type="project" value="TreeGrafter"/>
</dbReference>
<dbReference type="GO" id="GO:1902936">
    <property type="term" value="F:phosphatidylinositol bisphosphate binding"/>
    <property type="evidence" value="ECO:0007669"/>
    <property type="project" value="TreeGrafter"/>
</dbReference>
<dbReference type="Gene3D" id="1.20.5.1200">
    <property type="entry name" value="Alpha-tocopherol transfer"/>
    <property type="match status" value="1"/>
</dbReference>
<dbReference type="EMBL" id="OV170221">
    <property type="protein sequence ID" value="CAH0713621.1"/>
    <property type="molecule type" value="Genomic_DNA"/>
</dbReference>
<evidence type="ECO:0000259" key="1">
    <source>
        <dbReference type="PROSITE" id="PS50191"/>
    </source>
</evidence>
<proteinExistence type="predicted"/>
<dbReference type="PRINTS" id="PR00180">
    <property type="entry name" value="CRETINALDHBP"/>
</dbReference>
<dbReference type="InterPro" id="IPR001251">
    <property type="entry name" value="CRAL-TRIO_dom"/>
</dbReference>
<dbReference type="SUPFAM" id="SSF52087">
    <property type="entry name" value="CRAL/TRIO domain"/>
    <property type="match status" value="1"/>
</dbReference>
<accession>A0A8J9Y3N0</accession>
<dbReference type="PANTHER" id="PTHR10174">
    <property type="entry name" value="ALPHA-TOCOPHEROL TRANSFER PROTEIN-RELATED"/>
    <property type="match status" value="1"/>
</dbReference>
<dbReference type="InterPro" id="IPR036273">
    <property type="entry name" value="CRAL/TRIO_N_dom_sf"/>
</dbReference>
<dbReference type="InterPro" id="IPR036865">
    <property type="entry name" value="CRAL-TRIO_dom_sf"/>
</dbReference>
<dbReference type="Gene3D" id="3.40.525.10">
    <property type="entry name" value="CRAL-TRIO lipid binding domain"/>
    <property type="match status" value="1"/>
</dbReference>
<gene>
    <name evidence="2" type="ORF">BINO364_LOCUS765</name>
</gene>
<dbReference type="Proteomes" id="UP000838878">
    <property type="component" value="Chromosome 1"/>
</dbReference>
<keyword evidence="3" id="KW-1185">Reference proteome</keyword>
<evidence type="ECO:0000313" key="2">
    <source>
        <dbReference type="EMBL" id="CAH0713621.1"/>
    </source>
</evidence>
<organism evidence="2 3">
    <name type="scientific">Brenthis ino</name>
    <name type="common">lesser marbled fritillary</name>
    <dbReference type="NCBI Taxonomy" id="405034"/>
    <lineage>
        <taxon>Eukaryota</taxon>
        <taxon>Metazoa</taxon>
        <taxon>Ecdysozoa</taxon>
        <taxon>Arthropoda</taxon>
        <taxon>Hexapoda</taxon>
        <taxon>Insecta</taxon>
        <taxon>Pterygota</taxon>
        <taxon>Neoptera</taxon>
        <taxon>Endopterygota</taxon>
        <taxon>Lepidoptera</taxon>
        <taxon>Glossata</taxon>
        <taxon>Ditrysia</taxon>
        <taxon>Papilionoidea</taxon>
        <taxon>Nymphalidae</taxon>
        <taxon>Heliconiinae</taxon>
        <taxon>Argynnini</taxon>
        <taxon>Brenthis</taxon>
    </lineage>
</organism>
<protein>
    <recommendedName>
        <fullName evidence="1">CRAL-TRIO domain-containing protein</fullName>
    </recommendedName>
</protein>
<dbReference type="AlphaFoldDB" id="A0A8J9Y3N0"/>
<reference evidence="2" key="1">
    <citation type="submission" date="2021-12" db="EMBL/GenBank/DDBJ databases">
        <authorList>
            <person name="Martin H S."/>
        </authorList>
    </citation>
    <scope>NUCLEOTIDE SEQUENCE</scope>
</reference>
<feature type="domain" description="CRAL-TRIO" evidence="1">
    <location>
        <begin position="51"/>
        <end position="256"/>
    </location>
</feature>
<dbReference type="Pfam" id="PF00650">
    <property type="entry name" value="CRAL_TRIO"/>
    <property type="match status" value="1"/>
</dbReference>
<dbReference type="PANTHER" id="PTHR10174:SF222">
    <property type="entry name" value="GH10083P-RELATED"/>
    <property type="match status" value="1"/>
</dbReference>
<dbReference type="SUPFAM" id="SSF46938">
    <property type="entry name" value="CRAL/TRIO N-terminal domain"/>
    <property type="match status" value="1"/>
</dbReference>
<dbReference type="OrthoDB" id="7422178at2759"/>